<keyword evidence="4 5" id="KW-0274">FAD</keyword>
<comment type="cofactor">
    <cofactor evidence="1 5">
        <name>FAD</name>
        <dbReference type="ChEBI" id="CHEBI:57692"/>
    </cofactor>
</comment>
<sequence>MDTTDTTDRTQGTPDTGYIVVGAGSAGSVVARRLLDAGEKVTVIEAGGYDTNPLIADLWSSVRLWHGPEDWDFHTVEQESCAGRRIHLPRGKVMGGSHALNGTIWCRGARQDYDTWSYLGCPGWGWDDVLPVFRAIENFDGGASDTRGGDGLLDVVEGYEVNPVQESILQAAVEIGLPVNPDYNDGEVDGVSRMQLNVRGGKRFNTWHAYLRPVADHPDLQIITGAEVERLLVEDGAVTGVQYVRDNRRETLRAGETVLAAGAVGSPVILLRSGIGPAEELAAVGVEPVLDLPGVGRNLQDHFLVPVVFTTETPVPAPTTGVAETHHFWRSRPDLTVPDTQPIHFSIPMYLDGMTGPDNGFSLVAGLIRPQARGTVTLSGPGLADEPRIDLSALDNASDTDALVASVRQCREMGRTRALAGWGARELYPGPDVADDDASLEDYVRHHVSTYHHQVGTCRMGLDAGAVVDPRTLTVRGLTGVRVADASVMPLVTTGNTNAAAILVGERAASFIVGGTGRRDNTIGELV</sequence>
<dbReference type="EMBL" id="JALIEA010000012">
    <property type="protein sequence ID" value="MCJ7858419.1"/>
    <property type="molecule type" value="Genomic_DNA"/>
</dbReference>
<gene>
    <name evidence="7" type="ORF">MUN33_06780</name>
</gene>
<dbReference type="PIRSF" id="PIRSF000137">
    <property type="entry name" value="Alcohol_oxidase"/>
    <property type="match status" value="1"/>
</dbReference>
<dbReference type="SUPFAM" id="SSF51905">
    <property type="entry name" value="FAD/NAD(P)-binding domain"/>
    <property type="match status" value="1"/>
</dbReference>
<dbReference type="RefSeq" id="WP_244804144.1">
    <property type="nucleotide sequence ID" value="NZ_JALIEA010000012.1"/>
</dbReference>
<dbReference type="SUPFAM" id="SSF54373">
    <property type="entry name" value="FAD-linked reductases, C-terminal domain"/>
    <property type="match status" value="1"/>
</dbReference>
<dbReference type="GO" id="GO:0016614">
    <property type="term" value="F:oxidoreductase activity, acting on CH-OH group of donors"/>
    <property type="evidence" value="ECO:0007669"/>
    <property type="project" value="InterPro"/>
</dbReference>
<protein>
    <submittedName>
        <fullName evidence="7">GMC family oxidoreductase N-terminal domain-containing protein</fullName>
    </submittedName>
</protein>
<dbReference type="InterPro" id="IPR000172">
    <property type="entry name" value="GMC_OxRdtase_N"/>
</dbReference>
<feature type="binding site" evidence="5">
    <location>
        <position position="228"/>
    </location>
    <ligand>
        <name>FAD</name>
        <dbReference type="ChEBI" id="CHEBI:57692"/>
    </ligand>
</feature>
<comment type="caution">
    <text evidence="7">The sequence shown here is derived from an EMBL/GenBank/DDBJ whole genome shotgun (WGS) entry which is preliminary data.</text>
</comment>
<evidence type="ECO:0000256" key="2">
    <source>
        <dbReference type="ARBA" id="ARBA00010790"/>
    </source>
</evidence>
<dbReference type="PROSITE" id="PS00624">
    <property type="entry name" value="GMC_OXRED_2"/>
    <property type="match status" value="1"/>
</dbReference>
<comment type="similarity">
    <text evidence="2">Belongs to the GMC oxidoreductase family.</text>
</comment>
<dbReference type="Pfam" id="PF00732">
    <property type="entry name" value="GMC_oxred_N"/>
    <property type="match status" value="1"/>
</dbReference>
<name>A0A9X2B1T7_9CORY</name>
<evidence type="ECO:0000313" key="7">
    <source>
        <dbReference type="EMBL" id="MCJ7858419.1"/>
    </source>
</evidence>
<evidence type="ECO:0000256" key="1">
    <source>
        <dbReference type="ARBA" id="ARBA00001974"/>
    </source>
</evidence>
<feature type="binding site" evidence="5">
    <location>
        <position position="451"/>
    </location>
    <ligand>
        <name>substrate</name>
    </ligand>
</feature>
<dbReference type="Gene3D" id="3.30.560.10">
    <property type="entry name" value="Glucose Oxidase, domain 3"/>
    <property type="match status" value="1"/>
</dbReference>
<evidence type="ECO:0000256" key="4">
    <source>
        <dbReference type="ARBA" id="ARBA00022827"/>
    </source>
</evidence>
<dbReference type="InterPro" id="IPR012132">
    <property type="entry name" value="GMC_OxRdtase"/>
</dbReference>
<dbReference type="PANTHER" id="PTHR11552:SF147">
    <property type="entry name" value="CHOLINE DEHYDROGENASE, MITOCHONDRIAL"/>
    <property type="match status" value="1"/>
</dbReference>
<evidence type="ECO:0000256" key="3">
    <source>
        <dbReference type="ARBA" id="ARBA00022630"/>
    </source>
</evidence>
<feature type="domain" description="Glucose-methanol-choline oxidoreductase N-terminal" evidence="6">
    <location>
        <begin position="262"/>
        <end position="276"/>
    </location>
</feature>
<dbReference type="PANTHER" id="PTHR11552">
    <property type="entry name" value="GLUCOSE-METHANOL-CHOLINE GMC OXIDOREDUCTASE"/>
    <property type="match status" value="1"/>
</dbReference>
<reference evidence="7" key="1">
    <citation type="submission" date="2022-04" db="EMBL/GenBank/DDBJ databases">
        <title>Corynebacterium kalidii LD5P10.</title>
        <authorList>
            <person name="Sun J.Q."/>
        </authorList>
    </citation>
    <scope>NUCLEOTIDE SEQUENCE</scope>
    <source>
        <strain evidence="7">LD5P10</strain>
    </source>
</reference>
<feature type="binding site" evidence="5">
    <location>
        <position position="93"/>
    </location>
    <ligand>
        <name>FAD</name>
        <dbReference type="ChEBI" id="CHEBI:57692"/>
    </ligand>
</feature>
<dbReference type="GO" id="GO:0050660">
    <property type="term" value="F:flavin adenine dinucleotide binding"/>
    <property type="evidence" value="ECO:0007669"/>
    <property type="project" value="InterPro"/>
</dbReference>
<dbReference type="Gene3D" id="3.50.50.60">
    <property type="entry name" value="FAD/NAD(P)-binding domain"/>
    <property type="match status" value="1"/>
</dbReference>
<proteinExistence type="inferred from homology"/>
<accession>A0A9X2B1T7</accession>
<organism evidence="7 8">
    <name type="scientific">Corynebacterium kalidii</name>
    <dbReference type="NCBI Taxonomy" id="2931982"/>
    <lineage>
        <taxon>Bacteria</taxon>
        <taxon>Bacillati</taxon>
        <taxon>Actinomycetota</taxon>
        <taxon>Actinomycetes</taxon>
        <taxon>Mycobacteriales</taxon>
        <taxon>Corynebacteriaceae</taxon>
        <taxon>Corynebacterium</taxon>
    </lineage>
</organism>
<keyword evidence="8" id="KW-1185">Reference proteome</keyword>
<evidence type="ECO:0000256" key="5">
    <source>
        <dbReference type="PIRSR" id="PIRSR000137-2"/>
    </source>
</evidence>
<dbReference type="AlphaFoldDB" id="A0A9X2B1T7"/>
<keyword evidence="3" id="KW-0285">Flavoprotein</keyword>
<dbReference type="Proteomes" id="UP001139207">
    <property type="component" value="Unassembled WGS sequence"/>
</dbReference>
<dbReference type="InterPro" id="IPR036188">
    <property type="entry name" value="FAD/NAD-bd_sf"/>
</dbReference>
<dbReference type="InterPro" id="IPR007867">
    <property type="entry name" value="GMC_OxRtase_C"/>
</dbReference>
<dbReference type="Pfam" id="PF05199">
    <property type="entry name" value="GMC_oxred_C"/>
    <property type="match status" value="1"/>
</dbReference>
<evidence type="ECO:0000313" key="8">
    <source>
        <dbReference type="Proteomes" id="UP001139207"/>
    </source>
</evidence>
<evidence type="ECO:0000259" key="6">
    <source>
        <dbReference type="PROSITE" id="PS00624"/>
    </source>
</evidence>